<dbReference type="InterPro" id="IPR010985">
    <property type="entry name" value="Ribbon_hlx_hlx"/>
</dbReference>
<sequence>MSTITIHQLEPDIAQQLEQRAAQHGRTIELEIKAILKSVLAPKKPSNIDLATAINRRFADLGDFEIPEIPREPMRPLPTFDMDAQ</sequence>
<dbReference type="Pfam" id="PF22513">
    <property type="entry name" value="FitA-like_RHH"/>
    <property type="match status" value="1"/>
</dbReference>
<organism evidence="2 3">
    <name type="scientific">Pseudanabaena mucicola FACHB-723</name>
    <dbReference type="NCBI Taxonomy" id="2692860"/>
    <lineage>
        <taxon>Bacteria</taxon>
        <taxon>Bacillati</taxon>
        <taxon>Cyanobacteriota</taxon>
        <taxon>Cyanophyceae</taxon>
        <taxon>Pseudanabaenales</taxon>
        <taxon>Pseudanabaenaceae</taxon>
        <taxon>Pseudanabaena</taxon>
    </lineage>
</organism>
<dbReference type="InterPro" id="IPR053853">
    <property type="entry name" value="FitA-like_RHH"/>
</dbReference>
<keyword evidence="3" id="KW-1185">Reference proteome</keyword>
<evidence type="ECO:0000259" key="1">
    <source>
        <dbReference type="Pfam" id="PF22513"/>
    </source>
</evidence>
<dbReference type="RefSeq" id="WP_190403388.1">
    <property type="nucleotide sequence ID" value="NZ_JACJQB010000017.1"/>
</dbReference>
<name>A0ABR7ZX52_9CYAN</name>
<dbReference type="Gene3D" id="1.10.1220.10">
    <property type="entry name" value="Met repressor-like"/>
    <property type="match status" value="1"/>
</dbReference>
<accession>A0ABR7ZX52</accession>
<evidence type="ECO:0000313" key="2">
    <source>
        <dbReference type="EMBL" id="MBD2188541.1"/>
    </source>
</evidence>
<reference evidence="2 3" key="1">
    <citation type="journal article" date="2020" name="ISME J.">
        <title>Comparative genomics reveals insights into cyanobacterial evolution and habitat adaptation.</title>
        <authorList>
            <person name="Chen M.Y."/>
            <person name="Teng W.K."/>
            <person name="Zhao L."/>
            <person name="Hu C.X."/>
            <person name="Zhou Y.K."/>
            <person name="Han B.P."/>
            <person name="Song L.R."/>
            <person name="Shu W.S."/>
        </authorList>
    </citation>
    <scope>NUCLEOTIDE SEQUENCE [LARGE SCALE GENOMIC DNA]</scope>
    <source>
        <strain evidence="2 3">FACHB-723</strain>
    </source>
</reference>
<dbReference type="SUPFAM" id="SSF47598">
    <property type="entry name" value="Ribbon-helix-helix"/>
    <property type="match status" value="1"/>
</dbReference>
<dbReference type="EMBL" id="JACJQB010000017">
    <property type="protein sequence ID" value="MBD2188541.1"/>
    <property type="molecule type" value="Genomic_DNA"/>
</dbReference>
<evidence type="ECO:0000313" key="3">
    <source>
        <dbReference type="Proteomes" id="UP000642094"/>
    </source>
</evidence>
<dbReference type="InterPro" id="IPR013321">
    <property type="entry name" value="Arc_rbn_hlx_hlx"/>
</dbReference>
<dbReference type="Proteomes" id="UP000642094">
    <property type="component" value="Unassembled WGS sequence"/>
</dbReference>
<feature type="domain" description="Antitoxin FitA-like ribbon-helix-helix" evidence="1">
    <location>
        <begin position="3"/>
        <end position="39"/>
    </location>
</feature>
<proteinExistence type="predicted"/>
<comment type="caution">
    <text evidence="2">The sequence shown here is derived from an EMBL/GenBank/DDBJ whole genome shotgun (WGS) entry which is preliminary data.</text>
</comment>
<gene>
    <name evidence="2" type="ORF">H6F41_10330</name>
</gene>
<protein>
    <submittedName>
        <fullName evidence="2">Plasmid stability protein</fullName>
    </submittedName>
</protein>